<evidence type="ECO:0000313" key="2">
    <source>
        <dbReference type="Proteomes" id="UP000765509"/>
    </source>
</evidence>
<reference evidence="1" key="1">
    <citation type="submission" date="2021-03" db="EMBL/GenBank/DDBJ databases">
        <title>Draft genome sequence of rust myrtle Austropuccinia psidii MF-1, a brazilian biotype.</title>
        <authorList>
            <person name="Quecine M.C."/>
            <person name="Pachon D.M.R."/>
            <person name="Bonatelli M.L."/>
            <person name="Correr F.H."/>
            <person name="Franceschini L.M."/>
            <person name="Leite T.F."/>
            <person name="Margarido G.R.A."/>
            <person name="Almeida C.A."/>
            <person name="Ferrarezi J.A."/>
            <person name="Labate C.A."/>
        </authorList>
    </citation>
    <scope>NUCLEOTIDE SEQUENCE</scope>
    <source>
        <strain evidence="1">MF-1</strain>
    </source>
</reference>
<sequence>MMIQIQEKKSPWEIVHMDCLTAIPPGGDRSFNSSLVLVDRYIKSPMVLPCHKDDIAMDTAIMIWTRIISHTGLFQNIIGDKHCKLTSALWKYLHELFDKKL</sequence>
<organism evidence="1 2">
    <name type="scientific">Austropuccinia psidii MF-1</name>
    <dbReference type="NCBI Taxonomy" id="1389203"/>
    <lineage>
        <taxon>Eukaryota</taxon>
        <taxon>Fungi</taxon>
        <taxon>Dikarya</taxon>
        <taxon>Basidiomycota</taxon>
        <taxon>Pucciniomycotina</taxon>
        <taxon>Pucciniomycetes</taxon>
        <taxon>Pucciniales</taxon>
        <taxon>Sphaerophragmiaceae</taxon>
        <taxon>Austropuccinia</taxon>
    </lineage>
</organism>
<name>A0A9Q3JAQ0_9BASI</name>
<comment type="caution">
    <text evidence="1">The sequence shown here is derived from an EMBL/GenBank/DDBJ whole genome shotgun (WGS) entry which is preliminary data.</text>
</comment>
<evidence type="ECO:0008006" key="3">
    <source>
        <dbReference type="Google" id="ProtNLM"/>
    </source>
</evidence>
<dbReference type="AlphaFoldDB" id="A0A9Q3JAQ0"/>
<accession>A0A9Q3JAQ0</accession>
<dbReference type="EMBL" id="AVOT02066946">
    <property type="protein sequence ID" value="MBW0558626.1"/>
    <property type="molecule type" value="Genomic_DNA"/>
</dbReference>
<protein>
    <recommendedName>
        <fullName evidence="3">Integrase catalytic domain-containing protein</fullName>
    </recommendedName>
</protein>
<dbReference type="SUPFAM" id="SSF53098">
    <property type="entry name" value="Ribonuclease H-like"/>
    <property type="match status" value="1"/>
</dbReference>
<gene>
    <name evidence="1" type="ORF">O181_098341</name>
</gene>
<dbReference type="Proteomes" id="UP000765509">
    <property type="component" value="Unassembled WGS sequence"/>
</dbReference>
<evidence type="ECO:0000313" key="1">
    <source>
        <dbReference type="EMBL" id="MBW0558626.1"/>
    </source>
</evidence>
<dbReference type="GO" id="GO:0003676">
    <property type="term" value="F:nucleic acid binding"/>
    <property type="evidence" value="ECO:0007669"/>
    <property type="project" value="InterPro"/>
</dbReference>
<dbReference type="InterPro" id="IPR012337">
    <property type="entry name" value="RNaseH-like_sf"/>
</dbReference>
<dbReference type="InterPro" id="IPR036397">
    <property type="entry name" value="RNaseH_sf"/>
</dbReference>
<proteinExistence type="predicted"/>
<dbReference type="Gene3D" id="3.30.420.10">
    <property type="entry name" value="Ribonuclease H-like superfamily/Ribonuclease H"/>
    <property type="match status" value="1"/>
</dbReference>
<keyword evidence="2" id="KW-1185">Reference proteome</keyword>